<feature type="domain" description="SNARE-complex protein Syntaxin-18 N-terminal" evidence="10">
    <location>
        <begin position="5"/>
        <end position="86"/>
    </location>
</feature>
<dbReference type="SUPFAM" id="SSF47661">
    <property type="entry name" value="t-snare proteins"/>
    <property type="match status" value="1"/>
</dbReference>
<dbReference type="RefSeq" id="XP_038981031.1">
    <property type="nucleotide sequence ID" value="XM_039125103.1"/>
</dbReference>
<dbReference type="RefSeq" id="XP_038981030.1">
    <property type="nucleotide sequence ID" value="XM_039125102.1"/>
</dbReference>
<dbReference type="PANTHER" id="PTHR15959:SF0">
    <property type="entry name" value="SYNTAXIN-18"/>
    <property type="match status" value="1"/>
</dbReference>
<keyword evidence="6 9" id="KW-1133">Transmembrane helix</keyword>
<comment type="subcellular location">
    <subcellularLocation>
        <location evidence="1">Membrane</location>
        <topology evidence="1">Single-pass type IV membrane protein</topology>
    </subcellularLocation>
</comment>
<comment type="similarity">
    <text evidence="2">Belongs to the syntaxin family.</text>
</comment>
<evidence type="ECO:0000313" key="13">
    <source>
        <dbReference type="RefSeq" id="XP_038981030.1"/>
    </source>
</evidence>
<evidence type="ECO:0000256" key="4">
    <source>
        <dbReference type="ARBA" id="ARBA00022692"/>
    </source>
</evidence>
<dbReference type="GO" id="GO:0006890">
    <property type="term" value="P:retrograde vesicle-mediated transport, Golgi to endoplasmic reticulum"/>
    <property type="evidence" value="ECO:0007669"/>
    <property type="project" value="TreeGrafter"/>
</dbReference>
<dbReference type="InterPro" id="IPR010989">
    <property type="entry name" value="SNARE"/>
</dbReference>
<keyword evidence="5" id="KW-0653">Protein transport</keyword>
<evidence type="ECO:0000256" key="1">
    <source>
        <dbReference type="ARBA" id="ARBA00004211"/>
    </source>
</evidence>
<dbReference type="RefSeq" id="XP_038981032.1">
    <property type="nucleotide sequence ID" value="XM_039125104.1"/>
</dbReference>
<dbReference type="AlphaFoldDB" id="A0A8B9ACS7"/>
<dbReference type="OrthoDB" id="342981at2759"/>
<dbReference type="GO" id="GO:0031201">
    <property type="term" value="C:SNARE complex"/>
    <property type="evidence" value="ECO:0007669"/>
    <property type="project" value="TreeGrafter"/>
</dbReference>
<keyword evidence="8 9" id="KW-0472">Membrane</keyword>
<evidence type="ECO:0000256" key="8">
    <source>
        <dbReference type="ARBA" id="ARBA00023136"/>
    </source>
</evidence>
<reference evidence="12 13" key="2">
    <citation type="submission" date="2025-04" db="UniProtKB">
        <authorList>
            <consortium name="RefSeq"/>
        </authorList>
    </citation>
    <scope>IDENTIFICATION</scope>
    <source>
        <tissue evidence="12 13">Young leaves</tissue>
    </source>
</reference>
<keyword evidence="7" id="KW-0175">Coiled coil</keyword>
<keyword evidence="3" id="KW-0813">Transport</keyword>
<dbReference type="Gene3D" id="1.20.5.110">
    <property type="match status" value="1"/>
</dbReference>
<dbReference type="Pfam" id="PF10496">
    <property type="entry name" value="Syntaxin-18_N"/>
    <property type="match status" value="1"/>
</dbReference>
<protein>
    <submittedName>
        <fullName evidence="12 13">Syntaxin-81</fullName>
    </submittedName>
</protein>
<accession>A0A8B9ACS7</accession>
<keyword evidence="4 9" id="KW-0812">Transmembrane</keyword>
<dbReference type="GO" id="GO:0005783">
    <property type="term" value="C:endoplasmic reticulum"/>
    <property type="evidence" value="ECO:0007669"/>
    <property type="project" value="TreeGrafter"/>
</dbReference>
<evidence type="ECO:0000256" key="2">
    <source>
        <dbReference type="ARBA" id="ARBA00009063"/>
    </source>
</evidence>
<proteinExistence type="inferred from homology"/>
<gene>
    <name evidence="12 13 14 15" type="primary">LOC103698709</name>
</gene>
<evidence type="ECO:0000256" key="9">
    <source>
        <dbReference type="SAM" id="Phobius"/>
    </source>
</evidence>
<evidence type="ECO:0000256" key="6">
    <source>
        <dbReference type="ARBA" id="ARBA00022989"/>
    </source>
</evidence>
<dbReference type="KEGG" id="pda:103698709"/>
<evidence type="ECO:0000313" key="11">
    <source>
        <dbReference type="Proteomes" id="UP000228380"/>
    </source>
</evidence>
<organism evidence="11 12">
    <name type="scientific">Phoenix dactylifera</name>
    <name type="common">Date palm</name>
    <dbReference type="NCBI Taxonomy" id="42345"/>
    <lineage>
        <taxon>Eukaryota</taxon>
        <taxon>Viridiplantae</taxon>
        <taxon>Streptophyta</taxon>
        <taxon>Embryophyta</taxon>
        <taxon>Tracheophyta</taxon>
        <taxon>Spermatophyta</taxon>
        <taxon>Magnoliopsida</taxon>
        <taxon>Liliopsida</taxon>
        <taxon>Arecaceae</taxon>
        <taxon>Coryphoideae</taxon>
        <taxon>Phoeniceae</taxon>
        <taxon>Phoenix</taxon>
    </lineage>
</organism>
<evidence type="ECO:0000256" key="7">
    <source>
        <dbReference type="ARBA" id="ARBA00023054"/>
    </source>
</evidence>
<evidence type="ECO:0000313" key="14">
    <source>
        <dbReference type="RefSeq" id="XP_038981031.1"/>
    </source>
</evidence>
<evidence type="ECO:0000259" key="10">
    <source>
        <dbReference type="Pfam" id="PF10496"/>
    </source>
</evidence>
<dbReference type="RefSeq" id="XP_038981029.1">
    <property type="nucleotide sequence ID" value="XM_039125101.1"/>
</dbReference>
<evidence type="ECO:0000256" key="5">
    <source>
        <dbReference type="ARBA" id="ARBA00022927"/>
    </source>
</evidence>
<feature type="transmembrane region" description="Helical" evidence="9">
    <location>
        <begin position="291"/>
        <end position="309"/>
    </location>
</feature>
<dbReference type="GeneID" id="103698709"/>
<dbReference type="InterPro" id="IPR019529">
    <property type="entry name" value="Syntaxin-18_N"/>
</dbReference>
<sequence>MANVRDRTEDFKDAVRAGALSLGYTESKLAAILASFIMHKPPQRSPFTKAALKTLESIAELERFIVKHQKDYVDLHRITEQERDNIEHEVGVFVKACKDQIDILKNRIHDEEKNGNSKTWLRIRDDTSHADMVAHRHGVVLILSERLHSVTARFDRLRSIRFQDAINRAMPRRKMPRIADSKSFEASKPELTDLGEQMLPSGPVKVQDQLLDDETRALQVELTGLLDAVQETETKMVEMSALNHLMSTHVLQQAQQIEHLYEQAIEATKNVEQGNKELSQAVQRNSSSRTFLLLFLFVLTFAILFLDWYS</sequence>
<evidence type="ECO:0000313" key="15">
    <source>
        <dbReference type="RefSeq" id="XP_038981032.1"/>
    </source>
</evidence>
<dbReference type="Proteomes" id="UP000228380">
    <property type="component" value="Chromosome 3"/>
</dbReference>
<dbReference type="GO" id="GO:0015031">
    <property type="term" value="P:protein transport"/>
    <property type="evidence" value="ECO:0007669"/>
    <property type="project" value="UniProtKB-KW"/>
</dbReference>
<evidence type="ECO:0000313" key="12">
    <source>
        <dbReference type="RefSeq" id="XP_038981029.1"/>
    </source>
</evidence>
<reference evidence="11" key="1">
    <citation type="journal article" date="2019" name="Nat. Commun.">
        <title>Genome-wide association mapping of date palm fruit traits.</title>
        <authorList>
            <person name="Hazzouri K.M."/>
            <person name="Gros-Balthazard M."/>
            <person name="Flowers J.M."/>
            <person name="Copetti D."/>
            <person name="Lemansour A."/>
            <person name="Lebrun M."/>
            <person name="Masmoudi K."/>
            <person name="Ferrand S."/>
            <person name="Dhar M.I."/>
            <person name="Fresquez Z.A."/>
            <person name="Rosas U."/>
            <person name="Zhang J."/>
            <person name="Talag J."/>
            <person name="Lee S."/>
            <person name="Kudrna D."/>
            <person name="Powell R.F."/>
            <person name="Leitch I.J."/>
            <person name="Krueger R.R."/>
            <person name="Wing R.A."/>
            <person name="Amiri K.M.A."/>
            <person name="Purugganan M.D."/>
        </authorList>
    </citation>
    <scope>NUCLEOTIDE SEQUENCE [LARGE SCALE GENOMIC DNA]</scope>
    <source>
        <strain evidence="11">cv. Khalas</strain>
    </source>
</reference>
<dbReference type="PANTHER" id="PTHR15959">
    <property type="entry name" value="SYNTAXIN-18"/>
    <property type="match status" value="1"/>
</dbReference>
<name>A0A8B9ACS7_PHODC</name>
<dbReference type="FunFam" id="1.20.5.110:FF:000039">
    <property type="entry name" value="Syntaxin-81 like"/>
    <property type="match status" value="1"/>
</dbReference>
<keyword evidence="11" id="KW-1185">Reference proteome</keyword>
<evidence type="ECO:0000256" key="3">
    <source>
        <dbReference type="ARBA" id="ARBA00022448"/>
    </source>
</evidence>